<proteinExistence type="predicted"/>
<dbReference type="Proteomes" id="UP000595197">
    <property type="component" value="Chromosome"/>
</dbReference>
<evidence type="ECO:0000313" key="2">
    <source>
        <dbReference type="EMBL" id="QQP91929.1"/>
    </source>
</evidence>
<evidence type="ECO:0000313" key="3">
    <source>
        <dbReference type="Proteomes" id="UP000595197"/>
    </source>
</evidence>
<reference evidence="2" key="1">
    <citation type="submission" date="2021-02" db="EMBL/GenBank/DDBJ databases">
        <title>Skermanella TT6 skin isolate.</title>
        <authorList>
            <person name="Lee K."/>
            <person name="Ganzorig M."/>
        </authorList>
    </citation>
    <scope>NUCLEOTIDE SEQUENCE</scope>
    <source>
        <strain evidence="2">TT6</strain>
    </source>
</reference>
<sequence length="651" mass="70760">MTQHRILLPLVNAALILAQAVPASAQSPGPDLIARHGAAVTELVRRQIAEQPGARDQERIALVGDLLKRRPDIAGARAVEPIDRRTAVAAGLGNNLRLAIGLTTPERAAALSREADAVFNPVLDLTIGYGRADTEHRTRIGKAITKAVNADGFNINSPFKNLPPSENEGQAQIKDMKLRPIKGGELIELPIEATPGRTFGSPEESLNYTLQITQELPWGGTLSITDRTAQREVYYRAGYYWEDGMWSTNLSGSLNMPLPFTKDFGPDNKKNAASRSAAAVAERADWDLQVLLNTILLEIDTAYFEAVRRLEALETTAANRDMILRQQERMDRLYALNQTTRLQKAQIDAEAARARVRVEQALSDYVSASQALSLLIGDPSVIGADAIYLPVDYEDDLAQAVPVDLETALRTARESRPDFKVDDINRILREINEALARNQARLDLRFVASVTAGQNGTSYGYADPLKSHTGIAAPDSLNQSYGLGLSYPWANRSAGAGADIARLGTQDQEYATQSLQNRVRREIAERLAAVQAARARVRAGAAEVDNLATSVASLERRQALTGTVSEDELIQATRRLLSARLALTGARVDAKQAESGLLFAQGTIAGALAEQTVASQFDRNRLSLLADAGHLSFFKPAESRPDRIAKPEGKP</sequence>
<dbReference type="PANTHER" id="PTHR30203:SF30">
    <property type="entry name" value="OUTER MEMBRANE PROTEIN-RELATED"/>
    <property type="match status" value="1"/>
</dbReference>
<keyword evidence="1" id="KW-0732">Signal</keyword>
<name>A0ABX7BC02_9PROT</name>
<dbReference type="EMBL" id="CP067420">
    <property type="protein sequence ID" value="QQP91929.1"/>
    <property type="molecule type" value="Genomic_DNA"/>
</dbReference>
<feature type="signal peptide" evidence="1">
    <location>
        <begin position="1"/>
        <end position="25"/>
    </location>
</feature>
<feature type="chain" id="PRO_5046877379" evidence="1">
    <location>
        <begin position="26"/>
        <end position="651"/>
    </location>
</feature>
<dbReference type="RefSeq" id="WP_201080357.1">
    <property type="nucleotide sequence ID" value="NZ_CP067420.1"/>
</dbReference>
<dbReference type="Gene3D" id="1.20.1600.10">
    <property type="entry name" value="Outer membrane efflux proteins (OEP)"/>
    <property type="match status" value="1"/>
</dbReference>
<accession>A0ABX7BC02</accession>
<dbReference type="PANTHER" id="PTHR30203">
    <property type="entry name" value="OUTER MEMBRANE CATION EFFLUX PROTEIN"/>
    <property type="match status" value="1"/>
</dbReference>
<dbReference type="SUPFAM" id="SSF56954">
    <property type="entry name" value="Outer membrane efflux proteins (OEP)"/>
    <property type="match status" value="1"/>
</dbReference>
<keyword evidence="3" id="KW-1185">Reference proteome</keyword>
<protein>
    <submittedName>
        <fullName evidence="2">TolC family protein</fullName>
    </submittedName>
</protein>
<gene>
    <name evidence="2" type="ORF">IGS68_12285</name>
</gene>
<organism evidence="2 3">
    <name type="scientific">Skermanella cutis</name>
    <dbReference type="NCBI Taxonomy" id="2775420"/>
    <lineage>
        <taxon>Bacteria</taxon>
        <taxon>Pseudomonadati</taxon>
        <taxon>Pseudomonadota</taxon>
        <taxon>Alphaproteobacteria</taxon>
        <taxon>Rhodospirillales</taxon>
        <taxon>Azospirillaceae</taxon>
        <taxon>Skermanella</taxon>
    </lineage>
</organism>
<dbReference type="InterPro" id="IPR010131">
    <property type="entry name" value="MdtP/NodT-like"/>
</dbReference>
<evidence type="ECO:0000256" key="1">
    <source>
        <dbReference type="SAM" id="SignalP"/>
    </source>
</evidence>